<name>A0A0A9C475_ARUDO</name>
<evidence type="ECO:0000313" key="2">
    <source>
        <dbReference type="EMBL" id="JAD66347.1"/>
    </source>
</evidence>
<accession>A0A0A9C475</accession>
<organism evidence="2">
    <name type="scientific">Arundo donax</name>
    <name type="common">Giant reed</name>
    <name type="synonym">Donax arundinaceus</name>
    <dbReference type="NCBI Taxonomy" id="35708"/>
    <lineage>
        <taxon>Eukaryota</taxon>
        <taxon>Viridiplantae</taxon>
        <taxon>Streptophyta</taxon>
        <taxon>Embryophyta</taxon>
        <taxon>Tracheophyta</taxon>
        <taxon>Spermatophyta</taxon>
        <taxon>Magnoliopsida</taxon>
        <taxon>Liliopsida</taxon>
        <taxon>Poales</taxon>
        <taxon>Poaceae</taxon>
        <taxon>PACMAD clade</taxon>
        <taxon>Arundinoideae</taxon>
        <taxon>Arundineae</taxon>
        <taxon>Arundo</taxon>
    </lineage>
</organism>
<evidence type="ECO:0000256" key="1">
    <source>
        <dbReference type="SAM" id="MobiDB-lite"/>
    </source>
</evidence>
<protein>
    <submittedName>
        <fullName evidence="2">Uncharacterized protein</fullName>
    </submittedName>
</protein>
<dbReference type="AlphaFoldDB" id="A0A0A9C475"/>
<sequence length="50" mass="5554">MQDNMLYGILLNGRVGPKLKIEGKLEQVPKEITSPNSKLPTCSTQRNQAN</sequence>
<proteinExistence type="predicted"/>
<dbReference type="EMBL" id="GBRH01231548">
    <property type="protein sequence ID" value="JAD66347.1"/>
    <property type="molecule type" value="Transcribed_RNA"/>
</dbReference>
<feature type="compositionally biased region" description="Polar residues" evidence="1">
    <location>
        <begin position="33"/>
        <end position="50"/>
    </location>
</feature>
<feature type="region of interest" description="Disordered" evidence="1">
    <location>
        <begin position="29"/>
        <end position="50"/>
    </location>
</feature>
<reference evidence="2" key="1">
    <citation type="submission" date="2014-09" db="EMBL/GenBank/DDBJ databases">
        <authorList>
            <person name="Magalhaes I.L.F."/>
            <person name="Oliveira U."/>
            <person name="Santos F.R."/>
            <person name="Vidigal T.H.D.A."/>
            <person name="Brescovit A.D."/>
            <person name="Santos A.J."/>
        </authorList>
    </citation>
    <scope>NUCLEOTIDE SEQUENCE</scope>
    <source>
        <tissue evidence="2">Shoot tissue taken approximately 20 cm above the soil surface</tissue>
    </source>
</reference>
<reference evidence="2" key="2">
    <citation type="journal article" date="2015" name="Data Brief">
        <title>Shoot transcriptome of the giant reed, Arundo donax.</title>
        <authorList>
            <person name="Barrero R.A."/>
            <person name="Guerrero F.D."/>
            <person name="Moolhuijzen P."/>
            <person name="Goolsby J.A."/>
            <person name="Tidwell J."/>
            <person name="Bellgard S.E."/>
            <person name="Bellgard M.I."/>
        </authorList>
    </citation>
    <scope>NUCLEOTIDE SEQUENCE</scope>
    <source>
        <tissue evidence="2">Shoot tissue taken approximately 20 cm above the soil surface</tissue>
    </source>
</reference>